<evidence type="ECO:0000313" key="2">
    <source>
        <dbReference type="WBParaSite" id="PSAMB.scaffold12858size2548.g35124.t1"/>
    </source>
</evidence>
<organism evidence="1 2">
    <name type="scientific">Plectus sambesii</name>
    <dbReference type="NCBI Taxonomy" id="2011161"/>
    <lineage>
        <taxon>Eukaryota</taxon>
        <taxon>Metazoa</taxon>
        <taxon>Ecdysozoa</taxon>
        <taxon>Nematoda</taxon>
        <taxon>Chromadorea</taxon>
        <taxon>Plectida</taxon>
        <taxon>Plectina</taxon>
        <taxon>Plectoidea</taxon>
        <taxon>Plectidae</taxon>
        <taxon>Plectus</taxon>
    </lineage>
</organism>
<name>A0A914UV23_9BILA</name>
<protein>
    <submittedName>
        <fullName evidence="2">Uncharacterized protein</fullName>
    </submittedName>
</protein>
<dbReference type="Proteomes" id="UP000887566">
    <property type="component" value="Unplaced"/>
</dbReference>
<evidence type="ECO:0000313" key="1">
    <source>
        <dbReference type="Proteomes" id="UP000887566"/>
    </source>
</evidence>
<proteinExistence type="predicted"/>
<dbReference type="AlphaFoldDB" id="A0A914UV23"/>
<sequence length="85" mass="8918">HIFTDTATSSNALVTGGGRDHYERAEAVVPVGDQSAVVAAPLAAQKSHPAAAGPFVYCDARVNSKRTARALSQSILRLSNRNKSL</sequence>
<reference evidence="2" key="1">
    <citation type="submission" date="2022-11" db="UniProtKB">
        <authorList>
            <consortium name="WormBaseParasite"/>
        </authorList>
    </citation>
    <scope>IDENTIFICATION</scope>
</reference>
<keyword evidence="1" id="KW-1185">Reference proteome</keyword>
<dbReference type="WBParaSite" id="PSAMB.scaffold12858size2548.g35124.t1">
    <property type="protein sequence ID" value="PSAMB.scaffold12858size2548.g35124.t1"/>
    <property type="gene ID" value="PSAMB.scaffold12858size2548.g35124"/>
</dbReference>
<accession>A0A914UV23</accession>